<name>A0AA37T0G6_9ALTE</name>
<dbReference type="InterPro" id="IPR027417">
    <property type="entry name" value="P-loop_NTPase"/>
</dbReference>
<organism evidence="3 4">
    <name type="scientific">Agaribacter marinus</name>
    <dbReference type="NCBI Taxonomy" id="1431249"/>
    <lineage>
        <taxon>Bacteria</taxon>
        <taxon>Pseudomonadati</taxon>
        <taxon>Pseudomonadota</taxon>
        <taxon>Gammaproteobacteria</taxon>
        <taxon>Alteromonadales</taxon>
        <taxon>Alteromonadaceae</taxon>
        <taxon>Agaribacter</taxon>
    </lineage>
</organism>
<proteinExistence type="predicted"/>
<dbReference type="Pfam" id="PF00805">
    <property type="entry name" value="Pentapeptide"/>
    <property type="match status" value="2"/>
</dbReference>
<feature type="region of interest" description="Disordered" evidence="1">
    <location>
        <begin position="1"/>
        <end position="25"/>
    </location>
</feature>
<keyword evidence="4" id="KW-1185">Reference proteome</keyword>
<evidence type="ECO:0000313" key="4">
    <source>
        <dbReference type="Proteomes" id="UP001156601"/>
    </source>
</evidence>
<dbReference type="SUPFAM" id="SSF52540">
    <property type="entry name" value="P-loop containing nucleoside triphosphate hydrolases"/>
    <property type="match status" value="1"/>
</dbReference>
<dbReference type="EMBL" id="BSOT01000006">
    <property type="protein sequence ID" value="GLR71619.1"/>
    <property type="molecule type" value="Genomic_DNA"/>
</dbReference>
<protein>
    <recommendedName>
        <fullName evidence="2">KAP NTPase domain-containing protein</fullName>
    </recommendedName>
</protein>
<feature type="compositionally biased region" description="Basic and acidic residues" evidence="1">
    <location>
        <begin position="1"/>
        <end position="12"/>
    </location>
</feature>
<evidence type="ECO:0000259" key="2">
    <source>
        <dbReference type="Pfam" id="PF07693"/>
    </source>
</evidence>
<dbReference type="SUPFAM" id="SSF141571">
    <property type="entry name" value="Pentapeptide repeat-like"/>
    <property type="match status" value="1"/>
</dbReference>
<dbReference type="Gene3D" id="2.160.20.80">
    <property type="entry name" value="E3 ubiquitin-protein ligase SopA"/>
    <property type="match status" value="1"/>
</dbReference>
<accession>A0AA37T0G6</accession>
<dbReference type="InterPro" id="IPR052754">
    <property type="entry name" value="NTPase_KAP_P-loop"/>
</dbReference>
<dbReference type="InterPro" id="IPR011646">
    <property type="entry name" value="KAP_P-loop"/>
</dbReference>
<dbReference type="Gene3D" id="3.40.50.300">
    <property type="entry name" value="P-loop containing nucleotide triphosphate hydrolases"/>
    <property type="match status" value="1"/>
</dbReference>
<dbReference type="Proteomes" id="UP001156601">
    <property type="component" value="Unassembled WGS sequence"/>
</dbReference>
<feature type="domain" description="KAP NTPase" evidence="2">
    <location>
        <begin position="35"/>
        <end position="302"/>
    </location>
</feature>
<dbReference type="AlphaFoldDB" id="A0AA37T0G6"/>
<dbReference type="PANTHER" id="PTHR22674">
    <property type="entry name" value="NTPASE, KAP FAMILY P-LOOP DOMAIN-CONTAINING 1"/>
    <property type="match status" value="1"/>
</dbReference>
<dbReference type="Pfam" id="PF07693">
    <property type="entry name" value="KAP_NTPase"/>
    <property type="match status" value="1"/>
</dbReference>
<evidence type="ECO:0000313" key="3">
    <source>
        <dbReference type="EMBL" id="GLR71619.1"/>
    </source>
</evidence>
<reference evidence="3" key="1">
    <citation type="journal article" date="2014" name="Int. J. Syst. Evol. Microbiol.">
        <title>Complete genome sequence of Corynebacterium casei LMG S-19264T (=DSM 44701T), isolated from a smear-ripened cheese.</title>
        <authorList>
            <consortium name="US DOE Joint Genome Institute (JGI-PGF)"/>
            <person name="Walter F."/>
            <person name="Albersmeier A."/>
            <person name="Kalinowski J."/>
            <person name="Ruckert C."/>
        </authorList>
    </citation>
    <scope>NUCLEOTIDE SEQUENCE</scope>
    <source>
        <strain evidence="3">NBRC 110023</strain>
    </source>
</reference>
<sequence>MEKNGQHSRSEEYSSSTSIYNDEPDVNDQLDRVELAKAFSELVDSCETPLVIGIFGTWGAGKTTFLKLVEQHFAEQSTHSVWFNAWEHDQDDAPAVSLLHATVDSLGLNQEFKHSLSQVALAFGSVLLKKTTTLSIDNVEKVKKILDEESFRVREARAKLQSHFKELLKKAADKGHGRIVFFIDDLDRCSPECVVRVLSSIKLYFNVPNCVFFLGIDRETIEHAINTETGKSGSSNEAKYLDKMVQLPFSLPPISEKTFETYITALLPDDLLACSKVLFDGLDRNPRSVKRFINNLILRHKLALNLKISNYDPQLLALLLLFEQAQPALFRELAQNQSLLLDLHQNDEKARDKIESKSIRKALANAYVSEFARLTNYFSLANLDVAMKQEKDESLDLSALAKAHGKWLKSVRQKGQKWVEKGVNFTEQNFDNMILREADFTTALMNNSSFRKADLRRARLAGATLQHADFTAANLREADLREADLVGANLHQADLNNCNLTRTNLRGANLRKTIGLSYEQIKKSLIDSSTQLPLPLATKVAKQNDNIVTRRAVKGKPLQVTSSTSMDKTTPVKSMSVGAKIKQFFSFWQRDF</sequence>
<gene>
    <name evidence="3" type="ORF">GCM10007852_25270</name>
</gene>
<reference evidence="3" key="2">
    <citation type="submission" date="2023-01" db="EMBL/GenBank/DDBJ databases">
        <title>Draft genome sequence of Agaribacter marinus strain NBRC 110023.</title>
        <authorList>
            <person name="Sun Q."/>
            <person name="Mori K."/>
        </authorList>
    </citation>
    <scope>NUCLEOTIDE SEQUENCE</scope>
    <source>
        <strain evidence="3">NBRC 110023</strain>
    </source>
</reference>
<evidence type="ECO:0000256" key="1">
    <source>
        <dbReference type="SAM" id="MobiDB-lite"/>
    </source>
</evidence>
<dbReference type="PANTHER" id="PTHR22674:SF6">
    <property type="entry name" value="NTPASE KAP FAMILY P-LOOP DOMAIN-CONTAINING PROTEIN 1"/>
    <property type="match status" value="1"/>
</dbReference>
<dbReference type="InterPro" id="IPR001646">
    <property type="entry name" value="5peptide_repeat"/>
</dbReference>
<comment type="caution">
    <text evidence="3">The sequence shown here is derived from an EMBL/GenBank/DDBJ whole genome shotgun (WGS) entry which is preliminary data.</text>
</comment>
<dbReference type="RefSeq" id="WP_284217964.1">
    <property type="nucleotide sequence ID" value="NZ_BSOT01000006.1"/>
</dbReference>